<gene>
    <name evidence="5" type="ORF">EXU48_06540</name>
</gene>
<comment type="caution">
    <text evidence="5">The sequence shown here is derived from an EMBL/GenBank/DDBJ whole genome shotgun (WGS) entry which is preliminary data.</text>
</comment>
<dbReference type="InterPro" id="IPR008928">
    <property type="entry name" value="6-hairpin_glycosidase_sf"/>
</dbReference>
<dbReference type="InterPro" id="IPR054491">
    <property type="entry name" value="MGH1-like_GH"/>
</dbReference>
<evidence type="ECO:0000313" key="6">
    <source>
        <dbReference type="Proteomes" id="UP000504882"/>
    </source>
</evidence>
<evidence type="ECO:0000256" key="3">
    <source>
        <dbReference type="ARBA" id="ARBA00023295"/>
    </source>
</evidence>
<dbReference type="RefSeq" id="WP_133106840.1">
    <property type="nucleotide sequence ID" value="NZ_SMNA01000003.1"/>
</dbReference>
<dbReference type="SUPFAM" id="SSF48208">
    <property type="entry name" value="Six-hairpin glycosidases"/>
    <property type="match status" value="1"/>
</dbReference>
<keyword evidence="6" id="KW-1185">Reference proteome</keyword>
<comment type="similarity">
    <text evidence="1">Belongs to the glycosyl hydrolase 63 family.</text>
</comment>
<dbReference type="EMBL" id="SMNA01000003">
    <property type="protein sequence ID" value="TDE95911.1"/>
    <property type="molecule type" value="Genomic_DNA"/>
</dbReference>
<reference evidence="5 6" key="1">
    <citation type="submission" date="2019-03" db="EMBL/GenBank/DDBJ databases">
        <title>Genomic features of bacteria from cold environments.</title>
        <authorList>
            <person name="Shen L."/>
        </authorList>
    </citation>
    <scope>NUCLEOTIDE SEQUENCE [LARGE SCALE GENOMIC DNA]</scope>
    <source>
        <strain evidence="6">T3246-1</strain>
    </source>
</reference>
<name>A0ABY2E7U6_9MICO</name>
<evidence type="ECO:0000256" key="2">
    <source>
        <dbReference type="ARBA" id="ARBA00022801"/>
    </source>
</evidence>
<dbReference type="PANTHER" id="PTHR10412">
    <property type="entry name" value="MANNOSYL-OLIGOSACCHARIDE GLUCOSIDASE"/>
    <property type="match status" value="1"/>
</dbReference>
<feature type="domain" description="Mannosylglycerate hydrolase MGH1-like glycoside hydrolase" evidence="4">
    <location>
        <begin position="32"/>
        <end position="429"/>
    </location>
</feature>
<keyword evidence="2" id="KW-0378">Hydrolase</keyword>
<evidence type="ECO:0000259" key="4">
    <source>
        <dbReference type="Pfam" id="PF22422"/>
    </source>
</evidence>
<evidence type="ECO:0000313" key="5">
    <source>
        <dbReference type="EMBL" id="TDE95911.1"/>
    </source>
</evidence>
<accession>A0ABY2E7U6</accession>
<proteinExistence type="inferred from homology"/>
<keyword evidence="3" id="KW-0326">Glycosidase</keyword>
<protein>
    <submittedName>
        <fullName evidence="5">Glycogen debranching protein</fullName>
    </submittedName>
</protein>
<dbReference type="InterPro" id="IPR012341">
    <property type="entry name" value="6hp_glycosidase-like_sf"/>
</dbReference>
<dbReference type="InterPro" id="IPR004888">
    <property type="entry name" value="Glycoside_hydrolase_63"/>
</dbReference>
<dbReference type="PANTHER" id="PTHR10412:SF11">
    <property type="entry name" value="MANNOSYL-OLIGOSACCHARIDE GLUCOSIDASE"/>
    <property type="match status" value="1"/>
</dbReference>
<dbReference type="Gene3D" id="1.50.10.10">
    <property type="match status" value="1"/>
</dbReference>
<dbReference type="Proteomes" id="UP000504882">
    <property type="component" value="Unassembled WGS sequence"/>
</dbReference>
<organism evidence="5 6">
    <name type="scientific">Occultella glacieicola</name>
    <dbReference type="NCBI Taxonomy" id="2518684"/>
    <lineage>
        <taxon>Bacteria</taxon>
        <taxon>Bacillati</taxon>
        <taxon>Actinomycetota</taxon>
        <taxon>Actinomycetes</taxon>
        <taxon>Micrococcales</taxon>
        <taxon>Ruaniaceae</taxon>
        <taxon>Occultella</taxon>
    </lineage>
</organism>
<dbReference type="Pfam" id="PF22422">
    <property type="entry name" value="MGH1-like_GH"/>
    <property type="match status" value="1"/>
</dbReference>
<evidence type="ECO:0000256" key="1">
    <source>
        <dbReference type="ARBA" id="ARBA00010833"/>
    </source>
</evidence>
<sequence>MPDLATPLTHAAADVLRANDRGEQTVAAPLLYPHQWSWDAAFVAIGWGTVSVPRALDELRHLLRGQWRTGMIPQILFSAEPGYFPGPQRWRTVGLAAAPSDVVTSGICQPAVHSLAVWIIGEQAHRNGGADAEAFDLFLADTFDAWLAWHTWLDDARGTHPSGLIEIHHPWESGMDNSPRWDAACARVRVGEMAPYIREDTKHVADSGERPADADYDRYLWLVEQLVSVRYDDAAAREVIDFRVGDVFFTAVHALSADLLARLGTRLGRTTEAATLREMAARARAAVAATVDPGTGHARDYDMRAGEWLTASTIGGFAALICGAEPREYTRLVADLLGPAWCGHASLANPLPPTTSPDSPVFVSRNYWRGPQWPVITWLFTWALRHHGESEAADAIAAAGRRQLADGTFAEYYDAVSGAALGSRDQSWTAAAALAWAAEEDA</sequence>